<evidence type="ECO:0000313" key="3">
    <source>
        <dbReference type="EMBL" id="RKT43189.1"/>
    </source>
</evidence>
<name>A0A495V1M4_9GAMM</name>
<dbReference type="EMBL" id="RBXL01000001">
    <property type="protein sequence ID" value="RKT43189.1"/>
    <property type="molecule type" value="Genomic_DNA"/>
</dbReference>
<feature type="transmembrane region" description="Helical" evidence="1">
    <location>
        <begin position="186"/>
        <end position="209"/>
    </location>
</feature>
<gene>
    <name evidence="3" type="ORF">BDD21_0506</name>
</gene>
<dbReference type="Proteomes" id="UP000274556">
    <property type="component" value="Unassembled WGS sequence"/>
</dbReference>
<accession>A0A495V1M4</accession>
<dbReference type="OrthoDB" id="9808870at2"/>
<keyword evidence="1" id="KW-1133">Transmembrane helix</keyword>
<organism evidence="3 4">
    <name type="scientific">Thiocapsa rosea</name>
    <dbReference type="NCBI Taxonomy" id="69360"/>
    <lineage>
        <taxon>Bacteria</taxon>
        <taxon>Pseudomonadati</taxon>
        <taxon>Pseudomonadota</taxon>
        <taxon>Gammaproteobacteria</taxon>
        <taxon>Chromatiales</taxon>
        <taxon>Chromatiaceae</taxon>
        <taxon>Thiocapsa</taxon>
    </lineage>
</organism>
<comment type="caution">
    <text evidence="3">The sequence shown here is derived from an EMBL/GenBank/DDBJ whole genome shotgun (WGS) entry which is preliminary data.</text>
</comment>
<feature type="signal peptide" evidence="2">
    <location>
        <begin position="1"/>
        <end position="30"/>
    </location>
</feature>
<feature type="transmembrane region" description="Helical" evidence="1">
    <location>
        <begin position="215"/>
        <end position="233"/>
    </location>
</feature>
<reference evidence="3 4" key="1">
    <citation type="submission" date="2018-10" db="EMBL/GenBank/DDBJ databases">
        <title>Genomic Encyclopedia of Archaeal and Bacterial Type Strains, Phase II (KMG-II): from individual species to whole genera.</title>
        <authorList>
            <person name="Goeker M."/>
        </authorList>
    </citation>
    <scope>NUCLEOTIDE SEQUENCE [LARGE SCALE GENOMIC DNA]</scope>
    <source>
        <strain evidence="3 4">DSM 235</strain>
    </source>
</reference>
<dbReference type="InterPro" id="IPR032809">
    <property type="entry name" value="Put_HupE_UreJ"/>
</dbReference>
<feature type="transmembrane region" description="Helical" evidence="1">
    <location>
        <begin position="155"/>
        <end position="179"/>
    </location>
</feature>
<dbReference type="RefSeq" id="WP_120795797.1">
    <property type="nucleotide sequence ID" value="NZ_RBXL01000001.1"/>
</dbReference>
<evidence type="ECO:0000313" key="4">
    <source>
        <dbReference type="Proteomes" id="UP000274556"/>
    </source>
</evidence>
<protein>
    <submittedName>
        <fullName evidence="3">HupE/UreJ protein</fullName>
    </submittedName>
</protein>
<keyword evidence="1" id="KW-0812">Transmembrane</keyword>
<keyword evidence="2" id="KW-0732">Signal</keyword>
<feature type="transmembrane region" description="Helical" evidence="1">
    <location>
        <begin position="245"/>
        <end position="265"/>
    </location>
</feature>
<dbReference type="AlphaFoldDB" id="A0A495V1M4"/>
<feature type="transmembrane region" description="Helical" evidence="1">
    <location>
        <begin position="277"/>
        <end position="302"/>
    </location>
</feature>
<keyword evidence="4" id="KW-1185">Reference proteome</keyword>
<proteinExistence type="predicted"/>
<keyword evidence="1" id="KW-0472">Membrane</keyword>
<evidence type="ECO:0000256" key="1">
    <source>
        <dbReference type="SAM" id="Phobius"/>
    </source>
</evidence>
<evidence type="ECO:0000256" key="2">
    <source>
        <dbReference type="SAM" id="SignalP"/>
    </source>
</evidence>
<dbReference type="Pfam" id="PF13795">
    <property type="entry name" value="HupE_UreJ_2"/>
    <property type="match status" value="1"/>
</dbReference>
<feature type="chain" id="PRO_5019725852" evidence="2">
    <location>
        <begin position="31"/>
        <end position="339"/>
    </location>
</feature>
<sequence length="339" mass="35806">MRLTARSPIPTLILWTALLGAAGAASTVAAHPLDPALLEIRESPTGTLDVLWRLPVAQTAGVPLRAILPAGCTPMSAPVASRAGSRVTLRWRAQCADGGLVGSDIGVDGLRERSTDAVLRVHLADGRLVQAVLRGDNPTFTVPESAGRLDVLRDYLLLGFEHILGGPDHLLFVFGLVLLVQGYRRLFWTITAFTAGHSVTLALAVLGVVTVPSHPVEALIALTIVVVAVELTRAGPGHATWIQRFPWVMAFTFGLLHGLGFAGALTEIGLPAHEVPLALAAFNIGIEVGQLLCVAVILTAAAVRRSVPVSLPTAARHLPSYVIGSLAVFWVLERSTAMF</sequence>